<name>M1QAX2_9ZZZZ</name>
<dbReference type="EMBL" id="JX684082">
    <property type="protein sequence ID" value="AGF93128.1"/>
    <property type="molecule type" value="Genomic_DNA"/>
</dbReference>
<dbReference type="AlphaFoldDB" id="M1QAX2"/>
<proteinExistence type="predicted"/>
<feature type="compositionally biased region" description="Basic and acidic residues" evidence="1">
    <location>
        <begin position="1"/>
        <end position="22"/>
    </location>
</feature>
<evidence type="ECO:0000256" key="1">
    <source>
        <dbReference type="SAM" id="MobiDB-lite"/>
    </source>
</evidence>
<gene>
    <name evidence="2" type="ORF">FLSS-17_0036</name>
</gene>
<reference evidence="2" key="1">
    <citation type="journal article" date="2013" name="Syst. Appl. Microbiol.">
        <title>New insights into the archaeal diversity of a hypersaline microbial mat obtained by a metagenomic approach.</title>
        <authorList>
            <person name="Lopez-Lopez A."/>
            <person name="Richter M."/>
            <person name="Pena A."/>
            <person name="Tamames J."/>
            <person name="Rossello-Mora R."/>
        </authorList>
    </citation>
    <scope>NUCLEOTIDE SEQUENCE</scope>
</reference>
<sequence length="52" mass="6221">MTDKSVESRVLENAKELREQRRQSRQTTLNQYTTDELIENLKSRKLNKEQAL</sequence>
<organism evidence="2">
    <name type="scientific">uncultured organism</name>
    <dbReference type="NCBI Taxonomy" id="155900"/>
    <lineage>
        <taxon>unclassified sequences</taxon>
        <taxon>environmental samples</taxon>
    </lineage>
</organism>
<feature type="region of interest" description="Disordered" evidence="1">
    <location>
        <begin position="1"/>
        <end position="31"/>
    </location>
</feature>
<protein>
    <submittedName>
        <fullName evidence="2">Uncharacterized protein</fullName>
    </submittedName>
</protein>
<accession>M1QAX2</accession>
<evidence type="ECO:0000313" key="2">
    <source>
        <dbReference type="EMBL" id="AGF93128.1"/>
    </source>
</evidence>